<dbReference type="InterPro" id="IPR032675">
    <property type="entry name" value="LRR_dom_sf"/>
</dbReference>
<dbReference type="GO" id="GO:0005737">
    <property type="term" value="C:cytoplasm"/>
    <property type="evidence" value="ECO:0007669"/>
    <property type="project" value="TreeGrafter"/>
</dbReference>
<dbReference type="SUPFAM" id="SSF52058">
    <property type="entry name" value="L domain-like"/>
    <property type="match status" value="1"/>
</dbReference>
<proteinExistence type="predicted"/>
<dbReference type="AlphaFoldDB" id="A0A5J4W8Z8"/>
<keyword evidence="1" id="KW-0433">Leucine-rich repeat</keyword>
<accession>A0A5J4W8Z8</accession>
<keyword evidence="2" id="KW-0677">Repeat</keyword>
<dbReference type="Proteomes" id="UP000324800">
    <property type="component" value="Unassembled WGS sequence"/>
</dbReference>
<dbReference type="OrthoDB" id="433501at2759"/>
<dbReference type="Gene3D" id="3.80.10.10">
    <property type="entry name" value="Ribonuclease Inhibitor"/>
    <property type="match status" value="1"/>
</dbReference>
<evidence type="ECO:0000256" key="1">
    <source>
        <dbReference type="ARBA" id="ARBA00022614"/>
    </source>
</evidence>
<dbReference type="PANTHER" id="PTHR15454">
    <property type="entry name" value="NISCHARIN RELATED"/>
    <property type="match status" value="1"/>
</dbReference>
<comment type="caution">
    <text evidence="3">The sequence shown here is derived from an EMBL/GenBank/DDBJ whole genome shotgun (WGS) entry which is preliminary data.</text>
</comment>
<dbReference type="EMBL" id="SNRW01002892">
    <property type="protein sequence ID" value="KAA6391411.1"/>
    <property type="molecule type" value="Genomic_DNA"/>
</dbReference>
<name>A0A5J4W8Z8_9EUKA</name>
<reference evidence="3 4" key="1">
    <citation type="submission" date="2019-03" db="EMBL/GenBank/DDBJ databases">
        <title>Single cell metagenomics reveals metabolic interactions within the superorganism composed of flagellate Streblomastix strix and complex community of Bacteroidetes bacteria on its surface.</title>
        <authorList>
            <person name="Treitli S.C."/>
            <person name="Kolisko M."/>
            <person name="Husnik F."/>
            <person name="Keeling P."/>
            <person name="Hampl V."/>
        </authorList>
    </citation>
    <scope>NUCLEOTIDE SEQUENCE [LARGE SCALE GENOMIC DNA]</scope>
    <source>
        <strain evidence="3">ST1C</strain>
    </source>
</reference>
<sequence length="245" mass="27523">MLEQEILHITGQYDPECVTSISLPGRKLTSLSFLQAYPNLIYLDISRNEIKDLTPLVFIHGLKFFVADFNNINNLSGIEICEKLENLSMVGNPLATGTDIQPLSSLTNLRHLQFRSKSEQSACPICSSPNYRAIITTLTNHSGKQNLRTLDGLILGLENLPDVTQVQNQLYQSILKSYQYKQWVGGSSFAFRPDLLAQPAGFLQTQIEDAKEELGKMKYMAPQLTQIQQQIQVQPKQQGKKHGSK</sequence>
<evidence type="ECO:0000256" key="2">
    <source>
        <dbReference type="ARBA" id="ARBA00022737"/>
    </source>
</evidence>
<evidence type="ECO:0000313" key="3">
    <source>
        <dbReference type="EMBL" id="KAA6391411.1"/>
    </source>
</evidence>
<dbReference type="InterPro" id="IPR001611">
    <property type="entry name" value="Leu-rich_rpt"/>
</dbReference>
<evidence type="ECO:0000313" key="4">
    <source>
        <dbReference type="Proteomes" id="UP000324800"/>
    </source>
</evidence>
<protein>
    <submittedName>
        <fullName evidence="3">Uncharacterized protein</fullName>
    </submittedName>
</protein>
<dbReference type="PROSITE" id="PS51450">
    <property type="entry name" value="LRR"/>
    <property type="match status" value="1"/>
</dbReference>
<organism evidence="3 4">
    <name type="scientific">Streblomastix strix</name>
    <dbReference type="NCBI Taxonomy" id="222440"/>
    <lineage>
        <taxon>Eukaryota</taxon>
        <taxon>Metamonada</taxon>
        <taxon>Preaxostyla</taxon>
        <taxon>Oxymonadida</taxon>
        <taxon>Streblomastigidae</taxon>
        <taxon>Streblomastix</taxon>
    </lineage>
</organism>
<gene>
    <name evidence="3" type="ORF">EZS28_013062</name>
</gene>